<dbReference type="RefSeq" id="WP_069700586.1">
    <property type="nucleotide sequence ID" value="NZ_MJAT01000001.1"/>
</dbReference>
<reference evidence="1 2" key="1">
    <citation type="submission" date="2016-09" db="EMBL/GenBank/DDBJ databases">
        <title>Desulfuribacillus arsenicus sp. nov., an obligately anaerobic, dissimilatory arsenic- and antimonate-reducing bacterium isolated from anoxic sediments.</title>
        <authorList>
            <person name="Abin C.A."/>
            <person name="Hollibaugh J.T."/>
        </authorList>
    </citation>
    <scope>NUCLEOTIDE SEQUENCE [LARGE SCALE GENOMIC DNA]</scope>
    <source>
        <strain evidence="1 2">MLFW-2</strain>
    </source>
</reference>
<keyword evidence="2" id="KW-1185">Reference proteome</keyword>
<gene>
    <name evidence="1" type="ORF">BHU72_00070</name>
</gene>
<dbReference type="STRING" id="1390249.BHU72_00070"/>
<comment type="caution">
    <text evidence="1">The sequence shown here is derived from an EMBL/GenBank/DDBJ whole genome shotgun (WGS) entry which is preliminary data.</text>
</comment>
<accession>A0A1E5L9M9</accession>
<dbReference type="Proteomes" id="UP000095255">
    <property type="component" value="Unassembled WGS sequence"/>
</dbReference>
<proteinExistence type="predicted"/>
<dbReference type="OrthoDB" id="2381664at2"/>
<protein>
    <submittedName>
        <fullName evidence="1">Uncharacterized protein</fullName>
    </submittedName>
</protein>
<dbReference type="EMBL" id="MJAT01000001">
    <property type="protein sequence ID" value="OEH86709.1"/>
    <property type="molecule type" value="Genomic_DNA"/>
</dbReference>
<dbReference type="AlphaFoldDB" id="A0A1E5L9M9"/>
<organism evidence="1 2">
    <name type="scientific">Desulfuribacillus stibiiarsenatis</name>
    <dbReference type="NCBI Taxonomy" id="1390249"/>
    <lineage>
        <taxon>Bacteria</taxon>
        <taxon>Bacillati</taxon>
        <taxon>Bacillota</taxon>
        <taxon>Desulfuribacillia</taxon>
        <taxon>Desulfuribacillales</taxon>
        <taxon>Desulfuribacillaceae</taxon>
        <taxon>Desulfuribacillus</taxon>
    </lineage>
</organism>
<evidence type="ECO:0000313" key="1">
    <source>
        <dbReference type="EMBL" id="OEH86709.1"/>
    </source>
</evidence>
<evidence type="ECO:0000313" key="2">
    <source>
        <dbReference type="Proteomes" id="UP000095255"/>
    </source>
</evidence>
<sequence length="185" mass="20007">MKKWTSLIAFSLLAMLLFVGHALGVQFLSTVPGSTDDPLVTKSYVDELLKSYTPQQNTGNITALEQEMTRKMTEYEQKIQTLINNASGQIGGNELIVVQLFPGDILIGVAGTEIIVRSGKTMIVAEENGIPDVTAGKDLGKGTVVPHNHQLLVPRADGRGIVADQASTLPVYVMVRGGYELRKVQ</sequence>
<name>A0A1E5L9M9_9FIRM</name>